<dbReference type="PANTHER" id="PTHR34989:SF1">
    <property type="entry name" value="PROTEIN HDED"/>
    <property type="match status" value="1"/>
</dbReference>
<keyword evidence="1" id="KW-0472">Membrane</keyword>
<feature type="transmembrane region" description="Helical" evidence="1">
    <location>
        <begin position="76"/>
        <end position="93"/>
    </location>
</feature>
<sequence length="188" mass="19568">MATTTSIPQGLRELRSLWWIFMLFGVLALAAGIILIAWPGISLVTLAVVAGIFLLVDGVFAVVGSILAGKGAEGRGLLAIIGVLSVIAGIVMVKHPFNTLVILVIILGLWLVLSGIVRFVAAVAEQENRPTNIAVGIFDLVAGIVILVWPGIGLSTLAILAGIIFIARGVVFFAGGLQLRRLPKTAAA</sequence>
<feature type="transmembrane region" description="Helical" evidence="1">
    <location>
        <begin position="158"/>
        <end position="177"/>
    </location>
</feature>
<keyword evidence="1" id="KW-1133">Transmembrane helix</keyword>
<feature type="transmembrane region" description="Helical" evidence="1">
    <location>
        <begin position="17"/>
        <end position="38"/>
    </location>
</feature>
<protein>
    <submittedName>
        <fullName evidence="2">Unannotated protein</fullName>
    </submittedName>
</protein>
<dbReference type="GO" id="GO:0005886">
    <property type="term" value="C:plasma membrane"/>
    <property type="evidence" value="ECO:0007669"/>
    <property type="project" value="TreeGrafter"/>
</dbReference>
<dbReference type="PANTHER" id="PTHR34989">
    <property type="entry name" value="PROTEIN HDED"/>
    <property type="match status" value="1"/>
</dbReference>
<dbReference type="EMBL" id="CAFBLQ010000051">
    <property type="protein sequence ID" value="CAB4868940.1"/>
    <property type="molecule type" value="Genomic_DNA"/>
</dbReference>
<gene>
    <name evidence="2" type="ORF">UFOPK3423_00633</name>
</gene>
<dbReference type="InterPro" id="IPR052712">
    <property type="entry name" value="Acid_resist_chaperone_HdeD"/>
</dbReference>
<dbReference type="InterPro" id="IPR005325">
    <property type="entry name" value="DUF308_memb"/>
</dbReference>
<dbReference type="AlphaFoldDB" id="A0A6J7DH57"/>
<feature type="transmembrane region" description="Helical" evidence="1">
    <location>
        <begin position="133"/>
        <end position="152"/>
    </location>
</feature>
<proteinExistence type="predicted"/>
<accession>A0A6J7DH57</accession>
<evidence type="ECO:0000313" key="2">
    <source>
        <dbReference type="EMBL" id="CAB4868940.1"/>
    </source>
</evidence>
<dbReference type="Pfam" id="PF03729">
    <property type="entry name" value="DUF308"/>
    <property type="match status" value="2"/>
</dbReference>
<name>A0A6J7DH57_9ZZZZ</name>
<reference evidence="2" key="1">
    <citation type="submission" date="2020-05" db="EMBL/GenBank/DDBJ databases">
        <authorList>
            <person name="Chiriac C."/>
            <person name="Salcher M."/>
            <person name="Ghai R."/>
            <person name="Kavagutti S V."/>
        </authorList>
    </citation>
    <scope>NUCLEOTIDE SEQUENCE</scope>
</reference>
<feature type="transmembrane region" description="Helical" evidence="1">
    <location>
        <begin position="44"/>
        <end position="69"/>
    </location>
</feature>
<feature type="transmembrane region" description="Helical" evidence="1">
    <location>
        <begin position="99"/>
        <end position="121"/>
    </location>
</feature>
<organism evidence="2">
    <name type="scientific">freshwater metagenome</name>
    <dbReference type="NCBI Taxonomy" id="449393"/>
    <lineage>
        <taxon>unclassified sequences</taxon>
        <taxon>metagenomes</taxon>
        <taxon>ecological metagenomes</taxon>
    </lineage>
</organism>
<keyword evidence="1" id="KW-0812">Transmembrane</keyword>
<evidence type="ECO:0000256" key="1">
    <source>
        <dbReference type="SAM" id="Phobius"/>
    </source>
</evidence>